<accession>A0A914PR04</accession>
<dbReference type="Pfam" id="PF00059">
    <property type="entry name" value="Lectin_C"/>
    <property type="match status" value="2"/>
</dbReference>
<feature type="domain" description="C-type lectin" evidence="3">
    <location>
        <begin position="30"/>
        <end position="145"/>
    </location>
</feature>
<dbReference type="Gene3D" id="3.10.100.10">
    <property type="entry name" value="Mannose-Binding Protein A, subunit A"/>
    <property type="match status" value="2"/>
</dbReference>
<keyword evidence="4" id="KW-1185">Reference proteome</keyword>
<dbReference type="PROSITE" id="PS50041">
    <property type="entry name" value="C_TYPE_LECTIN_2"/>
    <property type="match status" value="2"/>
</dbReference>
<dbReference type="PANTHER" id="PTHR22803">
    <property type="entry name" value="MANNOSE, PHOSPHOLIPASE, LECTIN RECEPTOR RELATED"/>
    <property type="match status" value="1"/>
</dbReference>
<dbReference type="WBParaSite" id="PDA_v2.g18540.t1">
    <property type="protein sequence ID" value="PDA_v2.g18540.t1"/>
    <property type="gene ID" value="PDA_v2.g18540"/>
</dbReference>
<evidence type="ECO:0000313" key="5">
    <source>
        <dbReference type="WBParaSite" id="PDA_v2.g18540.t1"/>
    </source>
</evidence>
<evidence type="ECO:0000256" key="1">
    <source>
        <dbReference type="ARBA" id="ARBA00023157"/>
    </source>
</evidence>
<dbReference type="InterPro" id="IPR050111">
    <property type="entry name" value="C-type_lectin/snaclec_domain"/>
</dbReference>
<feature type="domain" description="C-type lectin" evidence="3">
    <location>
        <begin position="183"/>
        <end position="295"/>
    </location>
</feature>
<dbReference type="Proteomes" id="UP000887578">
    <property type="component" value="Unplaced"/>
</dbReference>
<dbReference type="InterPro" id="IPR016186">
    <property type="entry name" value="C-type_lectin-like/link_sf"/>
</dbReference>
<keyword evidence="2" id="KW-0732">Signal</keyword>
<dbReference type="AlphaFoldDB" id="A0A914PR04"/>
<keyword evidence="1" id="KW-1015">Disulfide bond</keyword>
<dbReference type="SUPFAM" id="SSF56436">
    <property type="entry name" value="C-type lectin-like"/>
    <property type="match status" value="2"/>
</dbReference>
<sequence length="299" mass="34061">MLFIISLSLAFYIGNVKTECLNGTNPTFTNPSWCYFLQANPNYYLEAEQECRNHKGHLTSIHDIFDNMFLTQQALLTNLTDFWIGLNDLASSGKWSWMDNSTLDFTDWDKGQPENISGFDCCAVGMDHGKWISDDCFKRKPFVCLIKAPSQPSTTFHPTTTTTEKATTLKLKTCPYSYTYYNKTGFCYSVHGNETWVNAEDRCKIDGGYLASIHSPDEAHFVAKLAFPDDNVPWIGLYTEDKNAHWKWTDRTPVDYVNWASGQPDNPGVENCGVLWSPGNFNNLDCKFMTKFVCKVLRS</sequence>
<name>A0A914PR04_9BILA</name>
<feature type="signal peptide" evidence="2">
    <location>
        <begin position="1"/>
        <end position="18"/>
    </location>
</feature>
<reference evidence="5" key="1">
    <citation type="submission" date="2022-11" db="UniProtKB">
        <authorList>
            <consortium name="WormBaseParasite"/>
        </authorList>
    </citation>
    <scope>IDENTIFICATION</scope>
</reference>
<organism evidence="4 5">
    <name type="scientific">Panagrolaimus davidi</name>
    <dbReference type="NCBI Taxonomy" id="227884"/>
    <lineage>
        <taxon>Eukaryota</taxon>
        <taxon>Metazoa</taxon>
        <taxon>Ecdysozoa</taxon>
        <taxon>Nematoda</taxon>
        <taxon>Chromadorea</taxon>
        <taxon>Rhabditida</taxon>
        <taxon>Tylenchina</taxon>
        <taxon>Panagrolaimomorpha</taxon>
        <taxon>Panagrolaimoidea</taxon>
        <taxon>Panagrolaimidae</taxon>
        <taxon>Panagrolaimus</taxon>
    </lineage>
</organism>
<dbReference type="InterPro" id="IPR018378">
    <property type="entry name" value="C-type_lectin_CS"/>
</dbReference>
<evidence type="ECO:0000256" key="2">
    <source>
        <dbReference type="SAM" id="SignalP"/>
    </source>
</evidence>
<dbReference type="CDD" id="cd00037">
    <property type="entry name" value="CLECT"/>
    <property type="match status" value="2"/>
</dbReference>
<dbReference type="InterPro" id="IPR016187">
    <property type="entry name" value="CTDL_fold"/>
</dbReference>
<dbReference type="PROSITE" id="PS00615">
    <property type="entry name" value="C_TYPE_LECTIN_1"/>
    <property type="match status" value="1"/>
</dbReference>
<feature type="chain" id="PRO_5037295847" evidence="2">
    <location>
        <begin position="19"/>
        <end position="299"/>
    </location>
</feature>
<dbReference type="SMART" id="SM00034">
    <property type="entry name" value="CLECT"/>
    <property type="match status" value="2"/>
</dbReference>
<dbReference type="InterPro" id="IPR001304">
    <property type="entry name" value="C-type_lectin-like"/>
</dbReference>
<protein>
    <submittedName>
        <fullName evidence="5">C-type lectin domain-containing protein</fullName>
    </submittedName>
</protein>
<evidence type="ECO:0000313" key="4">
    <source>
        <dbReference type="Proteomes" id="UP000887578"/>
    </source>
</evidence>
<evidence type="ECO:0000259" key="3">
    <source>
        <dbReference type="PROSITE" id="PS50041"/>
    </source>
</evidence>
<proteinExistence type="predicted"/>